<dbReference type="Proteomes" id="UP001212152">
    <property type="component" value="Unassembled WGS sequence"/>
</dbReference>
<protein>
    <recommendedName>
        <fullName evidence="2">Actin interacting protein 3 C-terminal domain-containing protein</fullName>
    </recommendedName>
</protein>
<dbReference type="Pfam" id="PF03915">
    <property type="entry name" value="AIP3"/>
    <property type="match status" value="1"/>
</dbReference>
<evidence type="ECO:0000259" key="2">
    <source>
        <dbReference type="SMART" id="SM00806"/>
    </source>
</evidence>
<dbReference type="InterPro" id="IPR005613">
    <property type="entry name" value="AIP3_C"/>
</dbReference>
<dbReference type="EMBL" id="JADGJQ010000003">
    <property type="protein sequence ID" value="KAJ3184597.1"/>
    <property type="molecule type" value="Genomic_DNA"/>
</dbReference>
<dbReference type="InterPro" id="IPR022782">
    <property type="entry name" value="AIP3-like_C"/>
</dbReference>
<accession>A0AAD5TRF4</accession>
<keyword evidence="4" id="KW-1185">Reference proteome</keyword>
<organism evidence="3 4">
    <name type="scientific">Geranomyces variabilis</name>
    <dbReference type="NCBI Taxonomy" id="109894"/>
    <lineage>
        <taxon>Eukaryota</taxon>
        <taxon>Fungi</taxon>
        <taxon>Fungi incertae sedis</taxon>
        <taxon>Chytridiomycota</taxon>
        <taxon>Chytridiomycota incertae sedis</taxon>
        <taxon>Chytridiomycetes</taxon>
        <taxon>Spizellomycetales</taxon>
        <taxon>Powellomycetaceae</taxon>
        <taxon>Geranomyces</taxon>
    </lineage>
</organism>
<comment type="caution">
    <text evidence="3">The sequence shown here is derived from an EMBL/GenBank/DDBJ whole genome shotgun (WGS) entry which is preliminary data.</text>
</comment>
<proteinExistence type="predicted"/>
<gene>
    <name evidence="3" type="ORF">HDU87_003999</name>
</gene>
<evidence type="ECO:0000313" key="3">
    <source>
        <dbReference type="EMBL" id="KAJ3184597.1"/>
    </source>
</evidence>
<feature type="compositionally biased region" description="Polar residues" evidence="1">
    <location>
        <begin position="104"/>
        <end position="122"/>
    </location>
</feature>
<dbReference type="Gene3D" id="1.20.58.1540">
    <property type="entry name" value="Actin interacting protein 3, C-terminal domain"/>
    <property type="match status" value="1"/>
</dbReference>
<dbReference type="GO" id="GO:0005519">
    <property type="term" value="F:cytoskeletal regulatory protein binding"/>
    <property type="evidence" value="ECO:0007669"/>
    <property type="project" value="InterPro"/>
</dbReference>
<name>A0AAD5TRF4_9FUNG</name>
<feature type="region of interest" description="Disordered" evidence="1">
    <location>
        <begin position="90"/>
        <end position="155"/>
    </location>
</feature>
<sequence>MARTIFIKHGDVIRRVQLPAESPSLTATALCELIDSRFPNTRMVHTLHDNDLPVVDVRDPCSGIWYQLEDVDDLIDGALLRVSQNSDNAHEVRTFPPAKKQYATRKQQPITSNTPVTHAHTNPQPPKKLSSPQPPQTASTSVQTDDTRPPQSSPLDAITAEISDITTATTSIEDRLNHFREIIDALASDAAAQGMSAHAPATAHLAALRADAGSLSADIAQRRATLDRARPRWKAAWARGLEDIVAQQTALSRHESLAVELDAARAEVAETVEKILSVAEMLKKRRKGAGVFVPTVLTAEEVESARLTPVFEELKLAIVAKAGGTIDRLEGVTRWADIRQWKLQAERDHGENLLKWIRQAVLKETGGLERVEQVRAEKDAEHRREGLSA</sequence>
<evidence type="ECO:0000256" key="1">
    <source>
        <dbReference type="SAM" id="MobiDB-lite"/>
    </source>
</evidence>
<evidence type="ECO:0000313" key="4">
    <source>
        <dbReference type="Proteomes" id="UP001212152"/>
    </source>
</evidence>
<dbReference type="SMART" id="SM00806">
    <property type="entry name" value="AIP3"/>
    <property type="match status" value="1"/>
</dbReference>
<feature type="compositionally biased region" description="Low complexity" evidence="1">
    <location>
        <begin position="127"/>
        <end position="144"/>
    </location>
</feature>
<dbReference type="AlphaFoldDB" id="A0AAD5TRF4"/>
<feature type="domain" description="Actin interacting protein 3 C-terminal" evidence="2">
    <location>
        <begin position="6"/>
        <end position="380"/>
    </location>
</feature>
<reference evidence="3" key="1">
    <citation type="submission" date="2020-05" db="EMBL/GenBank/DDBJ databases">
        <title>Phylogenomic resolution of chytrid fungi.</title>
        <authorList>
            <person name="Stajich J.E."/>
            <person name="Amses K."/>
            <person name="Simmons R."/>
            <person name="Seto K."/>
            <person name="Myers J."/>
            <person name="Bonds A."/>
            <person name="Quandt C.A."/>
            <person name="Barry K."/>
            <person name="Liu P."/>
            <person name="Grigoriev I."/>
            <person name="Longcore J.E."/>
            <person name="James T.Y."/>
        </authorList>
    </citation>
    <scope>NUCLEOTIDE SEQUENCE</scope>
    <source>
        <strain evidence="3">JEL0379</strain>
    </source>
</reference>